<name>A0A268S408_SHOCL</name>
<dbReference type="EMBL" id="NPBS01000021">
    <property type="protein sequence ID" value="PAF27244.1"/>
    <property type="molecule type" value="Genomic_DNA"/>
</dbReference>
<gene>
    <name evidence="1" type="ORF">CHH61_04325</name>
</gene>
<reference evidence="1 2" key="1">
    <citation type="submission" date="2017-07" db="EMBL/GenBank/DDBJ databases">
        <title>Isolation and whole genome analysis of endospore-forming bacteria from heroin.</title>
        <authorList>
            <person name="Kalinowski J."/>
            <person name="Ahrens B."/>
            <person name="Al-Dilaimi A."/>
            <person name="Winkler A."/>
            <person name="Wibberg D."/>
            <person name="Schleenbecker U."/>
            <person name="Ruckert C."/>
            <person name="Wolfel R."/>
            <person name="Grass G."/>
        </authorList>
    </citation>
    <scope>NUCLEOTIDE SEQUENCE [LARGE SCALE GENOMIC DNA]</scope>
    <source>
        <strain evidence="1 2">7523-2</strain>
    </source>
</reference>
<protein>
    <submittedName>
        <fullName evidence="1">Uncharacterized protein</fullName>
    </submittedName>
</protein>
<dbReference type="AlphaFoldDB" id="A0A268S408"/>
<comment type="caution">
    <text evidence="1">The sequence shown here is derived from an EMBL/GenBank/DDBJ whole genome shotgun (WGS) entry which is preliminary data.</text>
</comment>
<dbReference type="Proteomes" id="UP000216133">
    <property type="component" value="Unassembled WGS sequence"/>
</dbReference>
<proteinExistence type="predicted"/>
<accession>A0A268S408</accession>
<evidence type="ECO:0000313" key="1">
    <source>
        <dbReference type="EMBL" id="PAF27244.1"/>
    </source>
</evidence>
<sequence length="68" mass="8084">MIFGPEFEKNISLDEYYIDPLRLNSRGKSIYKNTPEEFVRLKMINYLHKEARVPLKNIEKEVRLKNGG</sequence>
<evidence type="ECO:0000313" key="2">
    <source>
        <dbReference type="Proteomes" id="UP000216133"/>
    </source>
</evidence>
<organism evidence="1 2">
    <name type="scientific">Shouchella clausii</name>
    <name type="common">Alkalihalobacillus clausii</name>
    <dbReference type="NCBI Taxonomy" id="79880"/>
    <lineage>
        <taxon>Bacteria</taxon>
        <taxon>Bacillati</taxon>
        <taxon>Bacillota</taxon>
        <taxon>Bacilli</taxon>
        <taxon>Bacillales</taxon>
        <taxon>Bacillaceae</taxon>
        <taxon>Shouchella</taxon>
    </lineage>
</organism>